<accession>A0A3M7QJZ6</accession>
<organism evidence="1 2">
    <name type="scientific">Brachionus plicatilis</name>
    <name type="common">Marine rotifer</name>
    <name type="synonym">Brachionus muelleri</name>
    <dbReference type="NCBI Taxonomy" id="10195"/>
    <lineage>
        <taxon>Eukaryota</taxon>
        <taxon>Metazoa</taxon>
        <taxon>Spiralia</taxon>
        <taxon>Gnathifera</taxon>
        <taxon>Rotifera</taxon>
        <taxon>Eurotatoria</taxon>
        <taxon>Monogononta</taxon>
        <taxon>Pseudotrocha</taxon>
        <taxon>Ploima</taxon>
        <taxon>Brachionidae</taxon>
        <taxon>Brachionus</taxon>
    </lineage>
</organism>
<comment type="caution">
    <text evidence="1">The sequence shown here is derived from an EMBL/GenBank/DDBJ whole genome shotgun (WGS) entry which is preliminary data.</text>
</comment>
<name>A0A3M7QJZ6_BRAPC</name>
<dbReference type="Proteomes" id="UP000276133">
    <property type="component" value="Unassembled WGS sequence"/>
</dbReference>
<evidence type="ECO:0000313" key="2">
    <source>
        <dbReference type="Proteomes" id="UP000276133"/>
    </source>
</evidence>
<gene>
    <name evidence="1" type="ORF">BpHYR1_024508</name>
</gene>
<protein>
    <submittedName>
        <fullName evidence="1">Uncharacterized protein</fullName>
    </submittedName>
</protein>
<evidence type="ECO:0000313" key="1">
    <source>
        <dbReference type="EMBL" id="RNA11767.1"/>
    </source>
</evidence>
<dbReference type="EMBL" id="REGN01005857">
    <property type="protein sequence ID" value="RNA11767.1"/>
    <property type="molecule type" value="Genomic_DNA"/>
</dbReference>
<sequence length="191" mass="22945">MFLQLKLCLHQHLVDLWQIEVHDQCKFQIKIFGFWLKKRIYNNPIFCSTDTKFYAYYEEEFIIIKQVLYELYLLLGYALDLVKDIYKYRNYPHKCVFVIFDLQANFELGYRGLHNFDKIISTIMENLSNLFDTLNSNTDNLYVQLSTGVVTRRNACYVVLEEKINQAIVDYNTEENSCKTNNFFIKKLYNQ</sequence>
<reference evidence="1 2" key="1">
    <citation type="journal article" date="2018" name="Sci. Rep.">
        <title>Genomic signatures of local adaptation to the degree of environmental predictability in rotifers.</title>
        <authorList>
            <person name="Franch-Gras L."/>
            <person name="Hahn C."/>
            <person name="Garcia-Roger E.M."/>
            <person name="Carmona M.J."/>
            <person name="Serra M."/>
            <person name="Gomez A."/>
        </authorList>
    </citation>
    <scope>NUCLEOTIDE SEQUENCE [LARGE SCALE GENOMIC DNA]</scope>
    <source>
        <strain evidence="1">HYR1</strain>
    </source>
</reference>
<dbReference type="AlphaFoldDB" id="A0A3M7QJZ6"/>
<proteinExistence type="predicted"/>
<keyword evidence="2" id="KW-1185">Reference proteome</keyword>